<protein>
    <submittedName>
        <fullName evidence="1">Uncharacterized protein</fullName>
    </submittedName>
</protein>
<evidence type="ECO:0000313" key="2">
    <source>
        <dbReference type="Proteomes" id="UP000827092"/>
    </source>
</evidence>
<evidence type="ECO:0000313" key="1">
    <source>
        <dbReference type="EMBL" id="KAG8192300.1"/>
    </source>
</evidence>
<name>A0AAV6V6E1_9ARAC</name>
<sequence>MNANSAVPKWPTFDCTSENSPANRLYVTELPENARPGIPSKGQKKQDCILKFDWYFSTNEGELFSKQFSVPKSGKLFSFKARSSPWMNAGKQVEVFLVNVDDCPQTVSVEYNAELRNPDWTKVKELRGCQEFNYVFKCLDLFRIKGESVEVWPPAEMGSDVGLIPRVYGIKGTLKVIKERVQDWKFVSGHLKELECLQLELNEE</sequence>
<dbReference type="Proteomes" id="UP000827092">
    <property type="component" value="Unassembled WGS sequence"/>
</dbReference>
<accession>A0AAV6V6E1</accession>
<gene>
    <name evidence="1" type="ORF">JTE90_002122</name>
</gene>
<dbReference type="EMBL" id="JAFNEN010000141">
    <property type="protein sequence ID" value="KAG8192300.1"/>
    <property type="molecule type" value="Genomic_DNA"/>
</dbReference>
<dbReference type="AlphaFoldDB" id="A0AAV6V6E1"/>
<reference evidence="1 2" key="1">
    <citation type="journal article" date="2022" name="Nat. Ecol. Evol.">
        <title>A masculinizing supergene underlies an exaggerated male reproductive morph in a spider.</title>
        <authorList>
            <person name="Hendrickx F."/>
            <person name="De Corte Z."/>
            <person name="Sonet G."/>
            <person name="Van Belleghem S.M."/>
            <person name="Kostlbacher S."/>
            <person name="Vangestel C."/>
        </authorList>
    </citation>
    <scope>NUCLEOTIDE SEQUENCE [LARGE SCALE GENOMIC DNA]</scope>
    <source>
        <strain evidence="1">W744_W776</strain>
    </source>
</reference>
<comment type="caution">
    <text evidence="1">The sequence shown here is derived from an EMBL/GenBank/DDBJ whole genome shotgun (WGS) entry which is preliminary data.</text>
</comment>
<keyword evidence="2" id="KW-1185">Reference proteome</keyword>
<proteinExistence type="predicted"/>
<organism evidence="1 2">
    <name type="scientific">Oedothorax gibbosus</name>
    <dbReference type="NCBI Taxonomy" id="931172"/>
    <lineage>
        <taxon>Eukaryota</taxon>
        <taxon>Metazoa</taxon>
        <taxon>Ecdysozoa</taxon>
        <taxon>Arthropoda</taxon>
        <taxon>Chelicerata</taxon>
        <taxon>Arachnida</taxon>
        <taxon>Araneae</taxon>
        <taxon>Araneomorphae</taxon>
        <taxon>Entelegynae</taxon>
        <taxon>Araneoidea</taxon>
        <taxon>Linyphiidae</taxon>
        <taxon>Erigoninae</taxon>
        <taxon>Oedothorax</taxon>
    </lineage>
</organism>